<evidence type="ECO:0000256" key="4">
    <source>
        <dbReference type="ARBA" id="ARBA00022989"/>
    </source>
</evidence>
<keyword evidence="8" id="KW-1185">Reference proteome</keyword>
<dbReference type="AlphaFoldDB" id="A0A517NSJ6"/>
<feature type="transmembrane region" description="Helical" evidence="6">
    <location>
        <begin position="193"/>
        <end position="214"/>
    </location>
</feature>
<feature type="transmembrane region" description="Helical" evidence="6">
    <location>
        <begin position="324"/>
        <end position="346"/>
    </location>
</feature>
<keyword evidence="3 6" id="KW-0812">Transmembrane</keyword>
<evidence type="ECO:0000256" key="3">
    <source>
        <dbReference type="ARBA" id="ARBA00022692"/>
    </source>
</evidence>
<keyword evidence="5 6" id="KW-0472">Membrane</keyword>
<evidence type="ECO:0000256" key="5">
    <source>
        <dbReference type="ARBA" id="ARBA00023136"/>
    </source>
</evidence>
<dbReference type="Proteomes" id="UP000319817">
    <property type="component" value="Chromosome"/>
</dbReference>
<name>A0A517NSJ6_9BACT</name>
<dbReference type="InterPro" id="IPR050833">
    <property type="entry name" value="Poly_Biosynth_Transport"/>
</dbReference>
<keyword evidence="2" id="KW-1003">Cell membrane</keyword>
<protein>
    <submittedName>
        <fullName evidence="7">MurJ-like flippase</fullName>
    </submittedName>
</protein>
<feature type="transmembrane region" description="Helical" evidence="6">
    <location>
        <begin position="358"/>
        <end position="382"/>
    </location>
</feature>
<keyword evidence="4 6" id="KW-1133">Transmembrane helix</keyword>
<evidence type="ECO:0000313" key="8">
    <source>
        <dbReference type="Proteomes" id="UP000319817"/>
    </source>
</evidence>
<dbReference type="InterPro" id="IPR002797">
    <property type="entry name" value="Polysacc_synth"/>
</dbReference>
<feature type="transmembrane region" description="Helical" evidence="6">
    <location>
        <begin position="101"/>
        <end position="129"/>
    </location>
</feature>
<proteinExistence type="predicted"/>
<dbReference type="PANTHER" id="PTHR30250">
    <property type="entry name" value="PST FAMILY PREDICTED COLANIC ACID TRANSPORTER"/>
    <property type="match status" value="1"/>
</dbReference>
<feature type="transmembrane region" description="Helical" evidence="6">
    <location>
        <begin position="235"/>
        <end position="253"/>
    </location>
</feature>
<organism evidence="7 8">
    <name type="scientific">Stieleria marina</name>
    <dbReference type="NCBI Taxonomy" id="1930275"/>
    <lineage>
        <taxon>Bacteria</taxon>
        <taxon>Pseudomonadati</taxon>
        <taxon>Planctomycetota</taxon>
        <taxon>Planctomycetia</taxon>
        <taxon>Pirellulales</taxon>
        <taxon>Pirellulaceae</taxon>
        <taxon>Stieleria</taxon>
    </lineage>
</organism>
<dbReference type="PANTHER" id="PTHR30250:SF11">
    <property type="entry name" value="O-ANTIGEN TRANSPORTER-RELATED"/>
    <property type="match status" value="1"/>
</dbReference>
<evidence type="ECO:0000256" key="6">
    <source>
        <dbReference type="SAM" id="Phobius"/>
    </source>
</evidence>
<feature type="transmembrane region" description="Helical" evidence="6">
    <location>
        <begin position="59"/>
        <end position="81"/>
    </location>
</feature>
<evidence type="ECO:0000256" key="2">
    <source>
        <dbReference type="ARBA" id="ARBA00022475"/>
    </source>
</evidence>
<feature type="transmembrane region" description="Helical" evidence="6">
    <location>
        <begin position="165"/>
        <end position="187"/>
    </location>
</feature>
<accession>A0A517NSJ6</accession>
<reference evidence="7 8" key="1">
    <citation type="submission" date="2019-02" db="EMBL/GenBank/DDBJ databases">
        <title>Deep-cultivation of Planctomycetes and their phenomic and genomic characterization uncovers novel biology.</title>
        <authorList>
            <person name="Wiegand S."/>
            <person name="Jogler M."/>
            <person name="Boedeker C."/>
            <person name="Pinto D."/>
            <person name="Vollmers J."/>
            <person name="Rivas-Marin E."/>
            <person name="Kohn T."/>
            <person name="Peeters S.H."/>
            <person name="Heuer A."/>
            <person name="Rast P."/>
            <person name="Oberbeckmann S."/>
            <person name="Bunk B."/>
            <person name="Jeske O."/>
            <person name="Meyerdierks A."/>
            <person name="Storesund J.E."/>
            <person name="Kallscheuer N."/>
            <person name="Luecker S."/>
            <person name="Lage O.M."/>
            <person name="Pohl T."/>
            <person name="Merkel B.J."/>
            <person name="Hornburger P."/>
            <person name="Mueller R.-W."/>
            <person name="Bruemmer F."/>
            <person name="Labrenz M."/>
            <person name="Spormann A.M."/>
            <person name="Op den Camp H."/>
            <person name="Overmann J."/>
            <person name="Amann R."/>
            <person name="Jetten M.S.M."/>
            <person name="Mascher T."/>
            <person name="Medema M.H."/>
            <person name="Devos D.P."/>
            <person name="Kaster A.-K."/>
            <person name="Ovreas L."/>
            <person name="Rohde M."/>
            <person name="Galperin M.Y."/>
            <person name="Jogler C."/>
        </authorList>
    </citation>
    <scope>NUCLEOTIDE SEQUENCE [LARGE SCALE GENOMIC DNA]</scope>
    <source>
        <strain evidence="7 8">K23_9</strain>
    </source>
</reference>
<evidence type="ECO:0000313" key="7">
    <source>
        <dbReference type="EMBL" id="QDT10079.1"/>
    </source>
</evidence>
<feature type="transmembrane region" description="Helical" evidence="6">
    <location>
        <begin position="21"/>
        <end position="39"/>
    </location>
</feature>
<feature type="transmembrane region" description="Helical" evidence="6">
    <location>
        <begin position="135"/>
        <end position="153"/>
    </location>
</feature>
<dbReference type="Pfam" id="PF01943">
    <property type="entry name" value="Polysacc_synt"/>
    <property type="match status" value="1"/>
</dbReference>
<sequence length="499" mass="54336">MAHLSEKSSGEGASQSFAADSLAMGMLVMLAMTIIQRGVGFFRGIWICRMLDDSVVGQWAMALGFILLITPVMMLGIPGSLPRYTEHFRLRGHLKAFVRRLAMLTAGFTALFFVAVAFVPSKLAWFIFLEPQDTQLVYCVAAAVGAISAFYFVNELLSGLRQVRVVSLMQFVQSLSFTAIALAVLYGGYGLHAVILSFAVATSIALIPGLWVLCRGWSGVPVSEEPFKAPSMWRRLLPFAAALWAVNLLGNVFDLSDRYMILHFTPGGEVIGQAAVGQYHSGRIVPVLLISLGMLISGVLMPYLSADWENGNRQAVRDRMRRVLLAMSAVFTLGGAFSLLIAPWMFGTLLQGRYNDGLTLMPMAFVFCTWAAMVIVANGYLLVIEKGKLVALATGIGLTANIVLNALLLPVWGLHGAVVSTLCSHGIVMLGVWVAMSRTDFRFDRTLLYVSMMPATLLAGPWVAAASVLICMAASEHAREWTREAIDLVLAKRQQRSLA</sequence>
<gene>
    <name evidence="7" type="ORF">K239x_20330</name>
</gene>
<feature type="transmembrane region" description="Helical" evidence="6">
    <location>
        <begin position="389"/>
        <end position="408"/>
    </location>
</feature>
<feature type="transmembrane region" description="Helical" evidence="6">
    <location>
        <begin position="414"/>
        <end position="435"/>
    </location>
</feature>
<feature type="transmembrane region" description="Helical" evidence="6">
    <location>
        <begin position="284"/>
        <end position="304"/>
    </location>
</feature>
<feature type="transmembrane region" description="Helical" evidence="6">
    <location>
        <begin position="447"/>
        <end position="475"/>
    </location>
</feature>
<comment type="subcellular location">
    <subcellularLocation>
        <location evidence="1">Cell membrane</location>
        <topology evidence="1">Multi-pass membrane protein</topology>
    </subcellularLocation>
</comment>
<dbReference type="EMBL" id="CP036526">
    <property type="protein sequence ID" value="QDT10079.1"/>
    <property type="molecule type" value="Genomic_DNA"/>
</dbReference>
<evidence type="ECO:0000256" key="1">
    <source>
        <dbReference type="ARBA" id="ARBA00004651"/>
    </source>
</evidence>
<dbReference type="GO" id="GO:0005886">
    <property type="term" value="C:plasma membrane"/>
    <property type="evidence" value="ECO:0007669"/>
    <property type="project" value="UniProtKB-SubCell"/>
</dbReference>